<feature type="transmembrane region" description="Helical" evidence="1">
    <location>
        <begin position="6"/>
        <end position="32"/>
    </location>
</feature>
<comment type="caution">
    <text evidence="2">The sequence shown here is derived from an EMBL/GenBank/DDBJ whole genome shotgun (WGS) entry which is preliminary data.</text>
</comment>
<dbReference type="RefSeq" id="WP_010602754.1">
    <property type="nucleotide sequence ID" value="NZ_JAPJUH010000003.1"/>
</dbReference>
<proteinExistence type="predicted"/>
<gene>
    <name evidence="2" type="ORF">OQZ29_10560</name>
</gene>
<reference evidence="2" key="1">
    <citation type="submission" date="2022-11" db="EMBL/GenBank/DDBJ databases">
        <authorList>
            <person name="Graham C."/>
            <person name="Newman J.D."/>
        </authorList>
    </citation>
    <scope>NUCLEOTIDE SEQUENCE</scope>
    <source>
        <strain evidence="2">DSM 19486</strain>
    </source>
</reference>
<dbReference type="Proteomes" id="UP001142592">
    <property type="component" value="Unassembled WGS sequence"/>
</dbReference>
<keyword evidence="1" id="KW-0472">Membrane</keyword>
<sequence length="184" mass="20942">MTARKIFKVIAIFIAVIIALILLLVAFVWGSVEWNHYSKKKEAIRMQKEVCDTIKTVDGKLTIYLDGFNKKELQKIHFYLQQDKVLTKDTVVSAEPNNNNKDLQTIIMPFENFNVNDKIIVYVGKRFYVLSGFSYTAGYNYGMFGPVGSCECRGGGYEKINEKESGSGTLIKKYGLLDYQLPPK</sequence>
<keyword evidence="1" id="KW-1133">Transmembrane helix</keyword>
<protein>
    <submittedName>
        <fullName evidence="2">Uncharacterized protein</fullName>
    </submittedName>
</protein>
<organism evidence="2 3">
    <name type="scientific">Pedobacter agri</name>
    <dbReference type="NCBI Taxonomy" id="454586"/>
    <lineage>
        <taxon>Bacteria</taxon>
        <taxon>Pseudomonadati</taxon>
        <taxon>Bacteroidota</taxon>
        <taxon>Sphingobacteriia</taxon>
        <taxon>Sphingobacteriales</taxon>
        <taxon>Sphingobacteriaceae</taxon>
        <taxon>Pedobacter</taxon>
    </lineage>
</organism>
<dbReference type="EMBL" id="JAPJUH010000003">
    <property type="protein sequence ID" value="MCX3265191.1"/>
    <property type="molecule type" value="Genomic_DNA"/>
</dbReference>
<dbReference type="AlphaFoldDB" id="A0A9X3DFJ3"/>
<evidence type="ECO:0000313" key="3">
    <source>
        <dbReference type="Proteomes" id="UP001142592"/>
    </source>
</evidence>
<keyword evidence="3" id="KW-1185">Reference proteome</keyword>
<name>A0A9X3DFJ3_9SPHI</name>
<evidence type="ECO:0000256" key="1">
    <source>
        <dbReference type="SAM" id="Phobius"/>
    </source>
</evidence>
<evidence type="ECO:0000313" key="2">
    <source>
        <dbReference type="EMBL" id="MCX3265191.1"/>
    </source>
</evidence>
<keyword evidence="1" id="KW-0812">Transmembrane</keyword>
<accession>A0A9X3DFJ3</accession>